<dbReference type="RefSeq" id="WP_308439554.1">
    <property type="nucleotide sequence ID" value="NZ_BONM01000036.1"/>
</dbReference>
<dbReference type="Proteomes" id="UP000199012">
    <property type="component" value="Unassembled WGS sequence"/>
</dbReference>
<dbReference type="AlphaFoldDB" id="A0A1I0ZZH3"/>
<sequence>MSPESLPTAADDVTEAVSAGMRRAKVRAATEHTTVGSLQTLPDGRTSIACACGMALVNGPTWSLDEHIRLHRAEARYLALSAAAPAGIPRLVEPARVL</sequence>
<dbReference type="STRING" id="988821.SAMN05421867_11326"/>
<reference evidence="1 2" key="1">
    <citation type="submission" date="2016-10" db="EMBL/GenBank/DDBJ databases">
        <authorList>
            <person name="de Groot N.N."/>
        </authorList>
    </citation>
    <scope>NUCLEOTIDE SEQUENCE [LARGE SCALE GENOMIC DNA]</scope>
    <source>
        <strain evidence="1 2">CGMCC 4.6945</strain>
    </source>
</reference>
<organism evidence="1 2">
    <name type="scientific">Cellulomonas marina</name>
    <dbReference type="NCBI Taxonomy" id="988821"/>
    <lineage>
        <taxon>Bacteria</taxon>
        <taxon>Bacillati</taxon>
        <taxon>Actinomycetota</taxon>
        <taxon>Actinomycetes</taxon>
        <taxon>Micrococcales</taxon>
        <taxon>Cellulomonadaceae</taxon>
        <taxon>Cellulomonas</taxon>
    </lineage>
</organism>
<evidence type="ECO:0000313" key="1">
    <source>
        <dbReference type="EMBL" id="SFB29708.1"/>
    </source>
</evidence>
<evidence type="ECO:0000313" key="2">
    <source>
        <dbReference type="Proteomes" id="UP000199012"/>
    </source>
</evidence>
<gene>
    <name evidence="1" type="ORF">SAMN05421867_11326</name>
</gene>
<proteinExistence type="predicted"/>
<protein>
    <submittedName>
        <fullName evidence="1">Uncharacterized protein</fullName>
    </submittedName>
</protein>
<keyword evidence="2" id="KW-1185">Reference proteome</keyword>
<accession>A0A1I0ZZH3</accession>
<name>A0A1I0ZZH3_9CELL</name>
<dbReference type="EMBL" id="FOKA01000013">
    <property type="protein sequence ID" value="SFB29708.1"/>
    <property type="molecule type" value="Genomic_DNA"/>
</dbReference>